<reference evidence="2" key="1">
    <citation type="journal article" date="2015" name="Nature">
        <title>Complex archaea that bridge the gap between prokaryotes and eukaryotes.</title>
        <authorList>
            <person name="Spang A."/>
            <person name="Saw J.H."/>
            <person name="Jorgensen S.L."/>
            <person name="Zaremba-Niedzwiedzka K."/>
            <person name="Martijn J."/>
            <person name="Lind A.E."/>
            <person name="van Eijk R."/>
            <person name="Schleper C."/>
            <person name="Guy L."/>
            <person name="Ettema T.J."/>
        </authorList>
    </citation>
    <scope>NUCLEOTIDE SEQUENCE</scope>
</reference>
<gene>
    <name evidence="2" type="ORF">LCGC14_0716170</name>
</gene>
<comment type="caution">
    <text evidence="2">The sequence shown here is derived from an EMBL/GenBank/DDBJ whole genome shotgun (WGS) entry which is preliminary data.</text>
</comment>
<proteinExistence type="predicted"/>
<evidence type="ECO:0000313" key="2">
    <source>
        <dbReference type="EMBL" id="KKN42148.1"/>
    </source>
</evidence>
<feature type="region of interest" description="Disordered" evidence="1">
    <location>
        <begin position="1"/>
        <end position="20"/>
    </location>
</feature>
<organism evidence="2">
    <name type="scientific">marine sediment metagenome</name>
    <dbReference type="NCBI Taxonomy" id="412755"/>
    <lineage>
        <taxon>unclassified sequences</taxon>
        <taxon>metagenomes</taxon>
        <taxon>ecological metagenomes</taxon>
    </lineage>
</organism>
<evidence type="ECO:0000256" key="1">
    <source>
        <dbReference type="SAM" id="MobiDB-lite"/>
    </source>
</evidence>
<sequence length="135" mass="14547">MVATGQHRGESVDDEINAPPREGFPPCIVALVTSPEGRTASWTLPCHNPAHIKPTDIKEAISYNLIPVPYHLVQACRTRTDGSTVSWHGLPMPGGTGEGAVVWCPTDNKEKAKAAWKKAEHWVNSGIVGLETDGE</sequence>
<accession>A0A0F9TL47</accession>
<dbReference type="EMBL" id="LAZR01001601">
    <property type="protein sequence ID" value="KKN42148.1"/>
    <property type="molecule type" value="Genomic_DNA"/>
</dbReference>
<dbReference type="AlphaFoldDB" id="A0A0F9TL47"/>
<protein>
    <submittedName>
        <fullName evidence="2">Uncharacterized protein</fullName>
    </submittedName>
</protein>
<name>A0A0F9TL47_9ZZZZ</name>